<dbReference type="GO" id="GO:0016706">
    <property type="term" value="F:2-oxoglutarate-dependent dioxygenase activity"/>
    <property type="evidence" value="ECO:0007669"/>
    <property type="project" value="UniProtKB-ARBA"/>
</dbReference>
<dbReference type="SUPFAM" id="SSF51197">
    <property type="entry name" value="Clavaminate synthase-like"/>
    <property type="match status" value="1"/>
</dbReference>
<dbReference type="SUPFAM" id="SSF48264">
    <property type="entry name" value="Cytochrome P450"/>
    <property type="match status" value="1"/>
</dbReference>
<dbReference type="GO" id="GO:0005506">
    <property type="term" value="F:iron ion binding"/>
    <property type="evidence" value="ECO:0007669"/>
    <property type="project" value="InterPro"/>
</dbReference>
<gene>
    <name evidence="4" type="ORF">PPSIR1_26373</name>
</gene>
<reference evidence="4 5" key="1">
    <citation type="submission" date="2007-06" db="EMBL/GenBank/DDBJ databases">
        <authorList>
            <person name="Shimkets L."/>
            <person name="Ferriera S."/>
            <person name="Johnson J."/>
            <person name="Kravitz S."/>
            <person name="Beeson K."/>
            <person name="Sutton G."/>
            <person name="Rogers Y.-H."/>
            <person name="Friedman R."/>
            <person name="Frazier M."/>
            <person name="Venter J.C."/>
        </authorList>
    </citation>
    <scope>NUCLEOTIDE SEQUENCE [LARGE SCALE GENOMIC DNA]</scope>
    <source>
        <strain evidence="4 5">SIR-1</strain>
    </source>
</reference>
<dbReference type="Gene3D" id="3.60.130.10">
    <property type="entry name" value="Clavaminate synthase-like"/>
    <property type="match status" value="1"/>
</dbReference>
<evidence type="ECO:0000259" key="3">
    <source>
        <dbReference type="Pfam" id="PF02668"/>
    </source>
</evidence>
<organism evidence="4 5">
    <name type="scientific">Plesiocystis pacifica SIR-1</name>
    <dbReference type="NCBI Taxonomy" id="391625"/>
    <lineage>
        <taxon>Bacteria</taxon>
        <taxon>Pseudomonadati</taxon>
        <taxon>Myxococcota</taxon>
        <taxon>Polyangia</taxon>
        <taxon>Nannocystales</taxon>
        <taxon>Nannocystaceae</taxon>
        <taxon>Plesiocystis</taxon>
    </lineage>
</organism>
<dbReference type="InterPro" id="IPR002397">
    <property type="entry name" value="Cyt_P450_B"/>
</dbReference>
<dbReference type="Pfam" id="PF02668">
    <property type="entry name" value="TauD"/>
    <property type="match status" value="1"/>
</dbReference>
<dbReference type="InterPro" id="IPR001128">
    <property type="entry name" value="Cyt_P450"/>
</dbReference>
<dbReference type="InterPro" id="IPR036396">
    <property type="entry name" value="Cyt_P450_sf"/>
</dbReference>
<comment type="similarity">
    <text evidence="1">Belongs to the cytochrome P450 family.</text>
</comment>
<dbReference type="EMBL" id="ABCS01000048">
    <property type="protein sequence ID" value="EDM77310.1"/>
    <property type="molecule type" value="Genomic_DNA"/>
</dbReference>
<dbReference type="GO" id="GO:0004497">
    <property type="term" value="F:monooxygenase activity"/>
    <property type="evidence" value="ECO:0007669"/>
    <property type="project" value="InterPro"/>
</dbReference>
<evidence type="ECO:0000256" key="2">
    <source>
        <dbReference type="ARBA" id="ARBA00023002"/>
    </source>
</evidence>
<dbReference type="RefSeq" id="WP_006973527.1">
    <property type="nucleotide sequence ID" value="NZ_ABCS01000048.1"/>
</dbReference>
<dbReference type="eggNOG" id="COG2175">
    <property type="taxonomic scope" value="Bacteria"/>
</dbReference>
<dbReference type="eggNOG" id="COG2124">
    <property type="taxonomic scope" value="Bacteria"/>
</dbReference>
<feature type="domain" description="TauD/TfdA-like" evidence="3">
    <location>
        <begin position="3"/>
        <end position="225"/>
    </location>
</feature>
<evidence type="ECO:0000313" key="5">
    <source>
        <dbReference type="Proteomes" id="UP000005801"/>
    </source>
</evidence>
<dbReference type="GO" id="GO:0020037">
    <property type="term" value="F:heme binding"/>
    <property type="evidence" value="ECO:0007669"/>
    <property type="project" value="InterPro"/>
</dbReference>
<evidence type="ECO:0000313" key="4">
    <source>
        <dbReference type="EMBL" id="EDM77310.1"/>
    </source>
</evidence>
<proteinExistence type="inferred from homology"/>
<dbReference type="PANTHER" id="PTHR46696">
    <property type="entry name" value="P450, PUTATIVE (EUROFUNG)-RELATED"/>
    <property type="match status" value="1"/>
</dbReference>
<protein>
    <submittedName>
        <fullName evidence="4">Pyoverdine biosynthesis protein</fullName>
    </submittedName>
</protein>
<comment type="caution">
    <text evidence="4">The sequence shown here is derived from an EMBL/GenBank/DDBJ whole genome shotgun (WGS) entry which is preliminary data.</text>
</comment>
<dbReference type="AlphaFoldDB" id="A6G9Y5"/>
<dbReference type="Pfam" id="PF00067">
    <property type="entry name" value="p450"/>
    <property type="match status" value="1"/>
</dbReference>
<accession>A6G9Y5</accession>
<dbReference type="Proteomes" id="UP000005801">
    <property type="component" value="Unassembled WGS sequence"/>
</dbReference>
<dbReference type="InterPro" id="IPR042098">
    <property type="entry name" value="TauD-like_sf"/>
</dbReference>
<dbReference type="InterPro" id="IPR003819">
    <property type="entry name" value="TauD/TfdA-like"/>
</dbReference>
<name>A6G9Y5_9BACT</name>
<keyword evidence="5" id="KW-1185">Reference proteome</keyword>
<dbReference type="STRING" id="391625.PPSIR1_26373"/>
<dbReference type="PRINTS" id="PR00359">
    <property type="entry name" value="BP450"/>
</dbReference>
<dbReference type="Gene3D" id="1.10.630.10">
    <property type="entry name" value="Cytochrome P450"/>
    <property type="match status" value="1"/>
</dbReference>
<evidence type="ECO:0000256" key="1">
    <source>
        <dbReference type="ARBA" id="ARBA00010617"/>
    </source>
</evidence>
<keyword evidence="2" id="KW-0560">Oxidoreductase</keyword>
<dbReference type="PANTHER" id="PTHR46696:SF1">
    <property type="entry name" value="CYTOCHROME P450 YJIB-RELATED"/>
    <property type="match status" value="1"/>
</dbReference>
<sequence length="666" mass="75546">MLIHEWMREHRLLILRGFEPLVDDAFPTWCTGMGELLDWEFGTVNTLEVNPKKKNYLYTEGPVPVHWDGAFLHTPPHYIVFQCDEAGPGCGGETTFVNTVELMKGISEEELAAWDEYTVTYLTKKVVHYGGDFMASIIGEHPVTKERTLRYAEPVELLNPVKVFIHGMPVDEHSGFIETMKERLYDPSVLYAHRWVEGDIVLADNHALLHGRYALNNSNRRIRRVNVMTADFDEQGRWIPPEGAASIQGVKAPSLHSKIVKHGQGLLDFKRGADVSGFPQDFSDYIRSHGETYHWPAGGFHVVTRAADARQILRSKHFTANRATFFVAKMPNVDLDLIGDFFGVVSRMMVMSDAKVHGMRRKSALFGITPELIDSFTPRIAQTVDALLDPLERDGSMEFVTALARVLPSTVLADMFMIPEADREFFRKCANTMTGFFGGSVEYTNEVAVECNEATIAIREYFRGLLEDRRRNPQNDFMTGMLEAQQKYNLRDDEVISQAAMMLVAGQVTSTDQICNNLFLMLDTPGVYARLVADPERIPGAQEEFKRWDPAVNFLFRVAKERQIINGQRIDAGDTVFMSAHVLNRDPDEVEDPDVIRIDREGVKHFAYGFGPHYCIGARLGRVQMDLLFRAMVRRFPKLRFTPGTTPVRDHYSLAFSGFTSIELSR</sequence>